<name>A0A0C3E8P1_9AGAM</name>
<proteinExistence type="predicted"/>
<evidence type="ECO:0000256" key="1">
    <source>
        <dbReference type="SAM" id="MobiDB-lite"/>
    </source>
</evidence>
<dbReference type="Proteomes" id="UP000053989">
    <property type="component" value="Unassembled WGS sequence"/>
</dbReference>
<feature type="region of interest" description="Disordered" evidence="1">
    <location>
        <begin position="1"/>
        <end position="27"/>
    </location>
</feature>
<protein>
    <submittedName>
        <fullName evidence="2">Uncharacterized protein</fullName>
    </submittedName>
</protein>
<dbReference type="EMBL" id="KN822026">
    <property type="protein sequence ID" value="KIM64759.1"/>
    <property type="molecule type" value="Genomic_DNA"/>
</dbReference>
<accession>A0A0C3E8P1</accession>
<feature type="compositionally biased region" description="Polar residues" evidence="1">
    <location>
        <begin position="11"/>
        <end position="27"/>
    </location>
</feature>
<reference evidence="2 3" key="1">
    <citation type="submission" date="2014-04" db="EMBL/GenBank/DDBJ databases">
        <authorList>
            <consortium name="DOE Joint Genome Institute"/>
            <person name="Kuo A."/>
            <person name="Kohler A."/>
            <person name="Nagy L.G."/>
            <person name="Floudas D."/>
            <person name="Copeland A."/>
            <person name="Barry K.W."/>
            <person name="Cichocki N."/>
            <person name="Veneault-Fourrey C."/>
            <person name="LaButti K."/>
            <person name="Lindquist E.A."/>
            <person name="Lipzen A."/>
            <person name="Lundell T."/>
            <person name="Morin E."/>
            <person name="Murat C."/>
            <person name="Sun H."/>
            <person name="Tunlid A."/>
            <person name="Henrissat B."/>
            <person name="Grigoriev I.V."/>
            <person name="Hibbett D.S."/>
            <person name="Martin F."/>
            <person name="Nordberg H.P."/>
            <person name="Cantor M.N."/>
            <person name="Hua S.X."/>
        </authorList>
    </citation>
    <scope>NUCLEOTIDE SEQUENCE [LARGE SCALE GENOMIC DNA]</scope>
    <source>
        <strain evidence="2 3">Foug A</strain>
    </source>
</reference>
<keyword evidence="3" id="KW-1185">Reference proteome</keyword>
<evidence type="ECO:0000313" key="2">
    <source>
        <dbReference type="EMBL" id="KIM64759.1"/>
    </source>
</evidence>
<gene>
    <name evidence="2" type="ORF">SCLCIDRAFT_591647</name>
</gene>
<dbReference type="InParanoid" id="A0A0C3E8P1"/>
<dbReference type="AlphaFoldDB" id="A0A0C3E8P1"/>
<sequence length="76" mass="8606">MYATNAKHTRSYQQLPSQLSHTRSSHRLPSTTCNFWLGLKLCSGLKFGRTLCTLCDAPSSTRCTTLYHHSNIQPSY</sequence>
<organism evidence="2 3">
    <name type="scientific">Scleroderma citrinum Foug A</name>
    <dbReference type="NCBI Taxonomy" id="1036808"/>
    <lineage>
        <taxon>Eukaryota</taxon>
        <taxon>Fungi</taxon>
        <taxon>Dikarya</taxon>
        <taxon>Basidiomycota</taxon>
        <taxon>Agaricomycotina</taxon>
        <taxon>Agaricomycetes</taxon>
        <taxon>Agaricomycetidae</taxon>
        <taxon>Boletales</taxon>
        <taxon>Sclerodermatineae</taxon>
        <taxon>Sclerodermataceae</taxon>
        <taxon>Scleroderma</taxon>
    </lineage>
</organism>
<reference evidence="3" key="2">
    <citation type="submission" date="2015-01" db="EMBL/GenBank/DDBJ databases">
        <title>Evolutionary Origins and Diversification of the Mycorrhizal Mutualists.</title>
        <authorList>
            <consortium name="DOE Joint Genome Institute"/>
            <consortium name="Mycorrhizal Genomics Consortium"/>
            <person name="Kohler A."/>
            <person name="Kuo A."/>
            <person name="Nagy L.G."/>
            <person name="Floudas D."/>
            <person name="Copeland A."/>
            <person name="Barry K.W."/>
            <person name="Cichocki N."/>
            <person name="Veneault-Fourrey C."/>
            <person name="LaButti K."/>
            <person name="Lindquist E.A."/>
            <person name="Lipzen A."/>
            <person name="Lundell T."/>
            <person name="Morin E."/>
            <person name="Murat C."/>
            <person name="Riley R."/>
            <person name="Ohm R."/>
            <person name="Sun H."/>
            <person name="Tunlid A."/>
            <person name="Henrissat B."/>
            <person name="Grigoriev I.V."/>
            <person name="Hibbett D.S."/>
            <person name="Martin F."/>
        </authorList>
    </citation>
    <scope>NUCLEOTIDE SEQUENCE [LARGE SCALE GENOMIC DNA]</scope>
    <source>
        <strain evidence="3">Foug A</strain>
    </source>
</reference>
<dbReference type="HOGENOM" id="CLU_2655895_0_0_1"/>
<evidence type="ECO:0000313" key="3">
    <source>
        <dbReference type="Proteomes" id="UP000053989"/>
    </source>
</evidence>